<dbReference type="KEGG" id="rpne:NCTC8284_02755"/>
<sequence length="68" mass="7789">MGETIIHTNQVDNRGGEIRTQDKLVLNATTGINNQKWAIRDHLLKVVMSSSSIRQILIIAKQNKHRKR</sequence>
<evidence type="ECO:0000313" key="2">
    <source>
        <dbReference type="Proteomes" id="UP000278733"/>
    </source>
</evidence>
<protein>
    <submittedName>
        <fullName evidence="1">Uncharacterized protein</fullName>
    </submittedName>
</protein>
<accession>A0A3S4TWB1</accession>
<gene>
    <name evidence="1" type="ORF">NCTC8284_02755</name>
</gene>
<dbReference type="Proteomes" id="UP000278733">
    <property type="component" value="Chromosome"/>
</dbReference>
<name>A0A3S4TWB1_9PAST</name>
<dbReference type="AlphaFoldDB" id="A0A3S4TWB1"/>
<proteinExistence type="predicted"/>
<dbReference type="EMBL" id="LR134405">
    <property type="protein sequence ID" value="VEH67558.1"/>
    <property type="molecule type" value="Genomic_DNA"/>
</dbReference>
<dbReference type="InterPro" id="IPR010069">
    <property type="entry name" value="CdiA_FHA1_rpt"/>
</dbReference>
<dbReference type="NCBIfam" id="TIGR01731">
    <property type="entry name" value="fil_hemag_20aa"/>
    <property type="match status" value="1"/>
</dbReference>
<evidence type="ECO:0000313" key="1">
    <source>
        <dbReference type="EMBL" id="VEH67558.1"/>
    </source>
</evidence>
<organism evidence="1 2">
    <name type="scientific">Rodentibacter pneumotropicus</name>
    <dbReference type="NCBI Taxonomy" id="758"/>
    <lineage>
        <taxon>Bacteria</taxon>
        <taxon>Pseudomonadati</taxon>
        <taxon>Pseudomonadota</taxon>
        <taxon>Gammaproteobacteria</taxon>
        <taxon>Pasteurellales</taxon>
        <taxon>Pasteurellaceae</taxon>
        <taxon>Rodentibacter</taxon>
    </lineage>
</organism>
<reference evidence="1 2" key="1">
    <citation type="submission" date="2018-12" db="EMBL/GenBank/DDBJ databases">
        <authorList>
            <consortium name="Pathogen Informatics"/>
        </authorList>
    </citation>
    <scope>NUCLEOTIDE SEQUENCE [LARGE SCALE GENOMIC DNA]</scope>
    <source>
        <strain evidence="1 2">NCTC8284</strain>
    </source>
</reference>